<protein>
    <submittedName>
        <fullName evidence="1">Uncharacterized protein</fullName>
    </submittedName>
</protein>
<sequence>MTVRVCNAISTLPLEDLRVVVEDHGETLSDKDRAQYAGPVFCELAVEHDMDGAHCTYVKEWDDESGDLWWRWLTNGAGEFVSALACEVSSNDADPQACFLTVDHPREHSWDIEHPEREEAARESRRLFPGW</sequence>
<gene>
    <name evidence="1" type="ORF">ACKI18_41810</name>
</gene>
<proteinExistence type="predicted"/>
<dbReference type="EMBL" id="JBJVNI010000032">
    <property type="protein sequence ID" value="MFM9615209.1"/>
    <property type="molecule type" value="Genomic_DNA"/>
</dbReference>
<evidence type="ECO:0000313" key="1">
    <source>
        <dbReference type="EMBL" id="MFM9615209.1"/>
    </source>
</evidence>
<reference evidence="1 2" key="1">
    <citation type="submission" date="2024-12" db="EMBL/GenBank/DDBJ databases">
        <title>Forecasting of Potato common scab and diversities of Pathogenic streptomyces spp. in china.</title>
        <authorList>
            <person name="Handique U."/>
            <person name="Wu J."/>
        </authorList>
    </citation>
    <scope>NUCLEOTIDE SEQUENCE [LARGE SCALE GENOMIC DNA]</scope>
    <source>
        <strain evidence="1 2">ZRIMU1530</strain>
    </source>
</reference>
<keyword evidence="2" id="KW-1185">Reference proteome</keyword>
<organism evidence="1 2">
    <name type="scientific">Streptomyces niveiscabiei</name>
    <dbReference type="NCBI Taxonomy" id="164115"/>
    <lineage>
        <taxon>Bacteria</taxon>
        <taxon>Bacillati</taxon>
        <taxon>Actinomycetota</taxon>
        <taxon>Actinomycetes</taxon>
        <taxon>Kitasatosporales</taxon>
        <taxon>Streptomycetaceae</taxon>
        <taxon>Streptomyces</taxon>
    </lineage>
</organism>
<evidence type="ECO:0000313" key="2">
    <source>
        <dbReference type="Proteomes" id="UP001631957"/>
    </source>
</evidence>
<name>A0ABW9I4E2_9ACTN</name>
<comment type="caution">
    <text evidence="1">The sequence shown here is derived from an EMBL/GenBank/DDBJ whole genome shotgun (WGS) entry which is preliminary data.</text>
</comment>
<dbReference type="Proteomes" id="UP001631957">
    <property type="component" value="Unassembled WGS sequence"/>
</dbReference>
<accession>A0ABW9I4E2</accession>
<dbReference type="RefSeq" id="WP_409123476.1">
    <property type="nucleotide sequence ID" value="NZ_JBJVNI010000032.1"/>
</dbReference>